<dbReference type="InterPro" id="IPR052897">
    <property type="entry name" value="Sec-Metab_Biosynth_Hydrolase"/>
</dbReference>
<dbReference type="AlphaFoldDB" id="A0A1C3VE38"/>
<dbReference type="Proteomes" id="UP000199435">
    <property type="component" value="Unassembled WGS sequence"/>
</dbReference>
<feature type="domain" description="AB hydrolase-1" evidence="1">
    <location>
        <begin position="8"/>
        <end position="275"/>
    </location>
</feature>
<accession>A0A1C3VE38</accession>
<evidence type="ECO:0000313" key="2">
    <source>
        <dbReference type="EMBL" id="SCB26080.1"/>
    </source>
</evidence>
<dbReference type="PANTHER" id="PTHR37017:SF11">
    <property type="entry name" value="ESTERASE_LIPASE_THIOESTERASE DOMAIN-CONTAINING PROTEIN"/>
    <property type="match status" value="1"/>
</dbReference>
<evidence type="ECO:0000313" key="3">
    <source>
        <dbReference type="Proteomes" id="UP000199435"/>
    </source>
</evidence>
<dbReference type="InterPro" id="IPR029058">
    <property type="entry name" value="AB_hydrolase_fold"/>
</dbReference>
<name>A0A1C3VE38_9HYPH</name>
<keyword evidence="3" id="KW-1185">Reference proteome</keyword>
<sequence length="295" mass="31201">MSAPKAVFVLVHGGWHNRSAWNRITPILEASGFAALTLDLPGAGANAIAPTSLNRHPFDAGAFAMERSPVADVTQEERTQAVIALVEEAASRADGRVILVGHSAGGMTISAVAERVPDLLLAVVYLAGFMVPNGMPLLAMLQHETMSSALAPQLFTGDPIAIGATRIHAGSTDEAYRSLLKASFYADVSENEFVHAASQLHCDESNAGALAPSQITPARFGTVRRHYIRCTQDRAVPLAGQDHMIATVDDAIGGKTVIHTLESSHSPFLSQPANLSKILIDIGVRSLAELSAEVR</sequence>
<proteinExistence type="predicted"/>
<organism evidence="2 3">
    <name type="scientific">Rhizobium miluonense</name>
    <dbReference type="NCBI Taxonomy" id="411945"/>
    <lineage>
        <taxon>Bacteria</taxon>
        <taxon>Pseudomonadati</taxon>
        <taxon>Pseudomonadota</taxon>
        <taxon>Alphaproteobacteria</taxon>
        <taxon>Hyphomicrobiales</taxon>
        <taxon>Rhizobiaceae</taxon>
        <taxon>Rhizobium/Agrobacterium group</taxon>
        <taxon>Rhizobium</taxon>
    </lineage>
</organism>
<dbReference type="PANTHER" id="PTHR37017">
    <property type="entry name" value="AB HYDROLASE-1 DOMAIN-CONTAINING PROTEIN-RELATED"/>
    <property type="match status" value="1"/>
</dbReference>
<dbReference type="STRING" id="411945.GA0061102_101211"/>
<gene>
    <name evidence="2" type="ORF">GA0061102_101211</name>
</gene>
<dbReference type="Pfam" id="PF12697">
    <property type="entry name" value="Abhydrolase_6"/>
    <property type="match status" value="1"/>
</dbReference>
<protein>
    <submittedName>
        <fullName evidence="2">Alpha/beta hydrolase family protein</fullName>
    </submittedName>
</protein>
<dbReference type="Gene3D" id="3.40.50.1820">
    <property type="entry name" value="alpha/beta hydrolase"/>
    <property type="match status" value="1"/>
</dbReference>
<keyword evidence="2" id="KW-0378">Hydrolase</keyword>
<dbReference type="InterPro" id="IPR000073">
    <property type="entry name" value="AB_hydrolase_1"/>
</dbReference>
<dbReference type="SUPFAM" id="SSF53474">
    <property type="entry name" value="alpha/beta-Hydrolases"/>
    <property type="match status" value="1"/>
</dbReference>
<dbReference type="EMBL" id="FMAH01000012">
    <property type="protein sequence ID" value="SCB26080.1"/>
    <property type="molecule type" value="Genomic_DNA"/>
</dbReference>
<reference evidence="3" key="1">
    <citation type="submission" date="2016-08" db="EMBL/GenBank/DDBJ databases">
        <authorList>
            <person name="Varghese N."/>
            <person name="Submissions Spin"/>
        </authorList>
    </citation>
    <scope>NUCLEOTIDE SEQUENCE [LARGE SCALE GENOMIC DNA]</scope>
    <source>
        <strain evidence="3">HAMBI 2971</strain>
    </source>
</reference>
<dbReference type="GO" id="GO:0016787">
    <property type="term" value="F:hydrolase activity"/>
    <property type="evidence" value="ECO:0007669"/>
    <property type="project" value="UniProtKB-KW"/>
</dbReference>
<evidence type="ECO:0000259" key="1">
    <source>
        <dbReference type="Pfam" id="PF12697"/>
    </source>
</evidence>